<proteinExistence type="predicted"/>
<accession>A0A9Q1M372</accession>
<reference evidence="3" key="1">
    <citation type="journal article" date="2023" name="Proc. Natl. Acad. Sci. U.S.A.">
        <title>Genomic and structural basis for evolution of tropane alkaloid biosynthesis.</title>
        <authorList>
            <person name="Wanga Y.-J."/>
            <person name="Taina T."/>
            <person name="Yua J.-Y."/>
            <person name="Lia J."/>
            <person name="Xua B."/>
            <person name="Chenc J."/>
            <person name="D'Auriad J.C."/>
            <person name="Huanga J.-P."/>
            <person name="Huanga S.-X."/>
        </authorList>
    </citation>
    <scope>NUCLEOTIDE SEQUENCE [LARGE SCALE GENOMIC DNA]</scope>
    <source>
        <strain evidence="3">cv. KIB-2019</strain>
    </source>
</reference>
<feature type="region of interest" description="Disordered" evidence="1">
    <location>
        <begin position="24"/>
        <end position="121"/>
    </location>
</feature>
<evidence type="ECO:0000313" key="3">
    <source>
        <dbReference type="Proteomes" id="UP001152561"/>
    </source>
</evidence>
<organism evidence="2 3">
    <name type="scientific">Anisodus acutangulus</name>
    <dbReference type="NCBI Taxonomy" id="402998"/>
    <lineage>
        <taxon>Eukaryota</taxon>
        <taxon>Viridiplantae</taxon>
        <taxon>Streptophyta</taxon>
        <taxon>Embryophyta</taxon>
        <taxon>Tracheophyta</taxon>
        <taxon>Spermatophyta</taxon>
        <taxon>Magnoliopsida</taxon>
        <taxon>eudicotyledons</taxon>
        <taxon>Gunneridae</taxon>
        <taxon>Pentapetalae</taxon>
        <taxon>asterids</taxon>
        <taxon>lamiids</taxon>
        <taxon>Solanales</taxon>
        <taxon>Solanaceae</taxon>
        <taxon>Solanoideae</taxon>
        <taxon>Hyoscyameae</taxon>
        <taxon>Anisodus</taxon>
    </lineage>
</organism>
<comment type="caution">
    <text evidence="2">The sequence shown here is derived from an EMBL/GenBank/DDBJ whole genome shotgun (WGS) entry which is preliminary data.</text>
</comment>
<name>A0A9Q1M372_9SOLA</name>
<dbReference type="EMBL" id="JAJAGQ010000011">
    <property type="protein sequence ID" value="KAJ8549171.1"/>
    <property type="molecule type" value="Genomic_DNA"/>
</dbReference>
<feature type="compositionally biased region" description="Basic and acidic residues" evidence="1">
    <location>
        <begin position="36"/>
        <end position="51"/>
    </location>
</feature>
<evidence type="ECO:0000256" key="1">
    <source>
        <dbReference type="SAM" id="MobiDB-lite"/>
    </source>
</evidence>
<feature type="region of interest" description="Disordered" evidence="1">
    <location>
        <begin position="153"/>
        <end position="173"/>
    </location>
</feature>
<protein>
    <submittedName>
        <fullName evidence="2">Uncharacterized protein</fullName>
    </submittedName>
</protein>
<feature type="compositionally biased region" description="Basic and acidic residues" evidence="1">
    <location>
        <begin position="71"/>
        <end position="87"/>
    </location>
</feature>
<feature type="compositionally biased region" description="Polar residues" evidence="1">
    <location>
        <begin position="56"/>
        <end position="70"/>
    </location>
</feature>
<gene>
    <name evidence="2" type="ORF">K7X08_032878</name>
</gene>
<keyword evidence="3" id="KW-1185">Reference proteome</keyword>
<evidence type="ECO:0000313" key="2">
    <source>
        <dbReference type="EMBL" id="KAJ8549171.1"/>
    </source>
</evidence>
<sequence length="173" mass="19568">MQPVTYGESMVAWDEEDVQKMIKRENLENAVVVGNSKEEEKNEKAIEKPEKGGQVTGTNTSGQQQAQRSNNTKESKGVEDEQQKEVEGGTEQEKDEEPVIDRGKGANESTMDVPIISDDVQELTRPPDVQADSMDSQLVHINVQRDMVYEKRVQEAKDTQEDESMEEIYHQGR</sequence>
<dbReference type="Proteomes" id="UP001152561">
    <property type="component" value="Unassembled WGS sequence"/>
</dbReference>
<dbReference type="AlphaFoldDB" id="A0A9Q1M372"/>